<dbReference type="PROSITE" id="PS01359">
    <property type="entry name" value="ZF_PHD_1"/>
    <property type="match status" value="1"/>
</dbReference>
<dbReference type="SMART" id="SM00356">
    <property type="entry name" value="ZnF_C3H1"/>
    <property type="match status" value="3"/>
</dbReference>
<dbReference type="PANTHER" id="PTHR46201">
    <property type="entry name" value="PHD FINGER PROTEIN MALE MEIOCYTE DEATH 1-RELATED"/>
    <property type="match status" value="1"/>
</dbReference>
<dbReference type="InterPro" id="IPR001965">
    <property type="entry name" value="Znf_PHD"/>
</dbReference>
<evidence type="ECO:0000256" key="5">
    <source>
        <dbReference type="ARBA" id="ARBA00023015"/>
    </source>
</evidence>
<dbReference type="InterPro" id="IPR059080">
    <property type="entry name" value="WHD_PTC1"/>
</dbReference>
<feature type="zinc finger region" description="C3H1-type" evidence="7">
    <location>
        <begin position="127"/>
        <end position="155"/>
    </location>
</feature>
<dbReference type="PROSITE" id="PS50016">
    <property type="entry name" value="ZF_PHD_2"/>
    <property type="match status" value="1"/>
</dbReference>
<keyword evidence="3 7" id="KW-0863">Zinc-finger</keyword>
<dbReference type="CDD" id="cd15556">
    <property type="entry name" value="PHD_MMD1_like"/>
    <property type="match status" value="1"/>
</dbReference>
<feature type="domain" description="C3H1-type" evidence="10">
    <location>
        <begin position="52"/>
        <end position="79"/>
    </location>
</feature>
<dbReference type="PROSITE" id="PS50103">
    <property type="entry name" value="ZF_C3H1"/>
    <property type="match status" value="3"/>
</dbReference>
<feature type="zinc finger region" description="C3H1-type" evidence="7">
    <location>
        <begin position="14"/>
        <end position="42"/>
    </location>
</feature>
<dbReference type="Pfam" id="PF00628">
    <property type="entry name" value="PHD"/>
    <property type="match status" value="1"/>
</dbReference>
<dbReference type="Pfam" id="PF25874">
    <property type="entry name" value="WHD_plant_repro"/>
    <property type="match status" value="1"/>
</dbReference>
<sequence length="840" mass="95099">MAQEDNRSNVPSILGPQPSCLQFKRWGTCAYGDKCRYVHIVGPSLGVGVAVGKVTTCHFFASGLACPYGNECQFLHEWNQNREGGKGEYRESSAIRIATSGNEKRNKTTNSGTPPEPKRSVDFRTKFLKTRICTKWKKNGSCSYGSTCQFAHGKAELQSLGSSNPLESSSSAGISAPAKNVASDRIGFSAPSERSRKRNRKPYVFETFAIQDTIDGFSGPFRDNIRVFLQEFASIEDYTLCGFPIWSTWLISNSTGAVFPLYTIEETTQLSLHPFCDHCKFTGWGHHYVSKRRYHLLIPANENWEKTLGSDSFEIDTNVLHGLIHCNGYGHLLSINGVNEDSNLLSGSDFMDLWDRLCTIFKTRKISVNDVSKKEGMDLRLLHGVAYGQCWFGKWGYKFGRGSYGVTEQKYEIAVQFLSSLGLNKILNDFRKDIPKRRKIKQIIGTYRELSEVPMITISELLQFMLAFKSKAPVHRKMANTDLDLVEKNRPISMETFVNLMANNYCRWPSRRLEFVLIVIVNFLKENQANVGRNCGMTRHDLRNEARKFIGDTGLIDFVLKSIRCFALGNQIVRRSINPTTKLLEFTIHETAKVGSMMGNKIIFLSKNPSTKRIEFAFEDIVDANRVDNIELHLNIDQDLKYLFETVLLSYPGSDSVSLATGVVLDSKKFVKEWKLEDQENQIMALACKFLPSFDELESELTRPLSPGVVVFVPPWITIGELKGVAQFALRDTYCIMQNFVVTQIGGLRGIEDQRMLSCAVDRDAHVWVRGCRLDLNTELRYEGGPIKLKVDCFCGARDDDGERMVNCDACQVWFHTMCTGIHDHEEVPEIFLCESCRNF</sequence>
<dbReference type="AlphaFoldDB" id="A0A9Q1LHH6"/>
<feature type="zinc finger region" description="C3H1-type" evidence="7">
    <location>
        <begin position="52"/>
        <end position="79"/>
    </location>
</feature>
<feature type="region of interest" description="Disordered" evidence="8">
    <location>
        <begin position="96"/>
        <end position="120"/>
    </location>
</feature>
<evidence type="ECO:0000256" key="1">
    <source>
        <dbReference type="ARBA" id="ARBA00022723"/>
    </source>
</evidence>
<evidence type="ECO:0000313" key="11">
    <source>
        <dbReference type="EMBL" id="KAJ8536241.1"/>
    </source>
</evidence>
<dbReference type="Proteomes" id="UP001152561">
    <property type="component" value="Unassembled WGS sequence"/>
</dbReference>
<keyword evidence="4 7" id="KW-0862">Zinc</keyword>
<evidence type="ECO:0000256" key="3">
    <source>
        <dbReference type="ARBA" id="ARBA00022771"/>
    </source>
</evidence>
<dbReference type="Gene3D" id="4.10.1000.10">
    <property type="entry name" value="Zinc finger, CCCH-type"/>
    <property type="match status" value="2"/>
</dbReference>
<evidence type="ECO:0000256" key="2">
    <source>
        <dbReference type="ARBA" id="ARBA00022737"/>
    </source>
</evidence>
<evidence type="ECO:0000256" key="8">
    <source>
        <dbReference type="SAM" id="MobiDB-lite"/>
    </source>
</evidence>
<dbReference type="InterPro" id="IPR058054">
    <property type="entry name" value="Znf_MS1-like"/>
</dbReference>
<dbReference type="SMART" id="SM00249">
    <property type="entry name" value="PHD"/>
    <property type="match status" value="1"/>
</dbReference>
<keyword evidence="6" id="KW-0804">Transcription</keyword>
<dbReference type="InterPro" id="IPR011011">
    <property type="entry name" value="Znf_FYVE_PHD"/>
</dbReference>
<dbReference type="Pfam" id="PF00642">
    <property type="entry name" value="zf-CCCH"/>
    <property type="match status" value="3"/>
</dbReference>
<evidence type="ECO:0000256" key="6">
    <source>
        <dbReference type="ARBA" id="ARBA00023163"/>
    </source>
</evidence>
<proteinExistence type="predicted"/>
<gene>
    <name evidence="11" type="ORF">K7X08_034642</name>
</gene>
<dbReference type="FunFam" id="4.10.1000.10:FF:000001">
    <property type="entry name" value="zinc finger CCCH domain-containing protein 15-like"/>
    <property type="match status" value="1"/>
</dbReference>
<dbReference type="InterPro" id="IPR036855">
    <property type="entry name" value="Znf_CCCH_sf"/>
</dbReference>
<keyword evidence="1 7" id="KW-0479">Metal-binding</keyword>
<evidence type="ECO:0000256" key="4">
    <source>
        <dbReference type="ARBA" id="ARBA00022833"/>
    </source>
</evidence>
<feature type="domain" description="C3H1-type" evidence="10">
    <location>
        <begin position="127"/>
        <end position="155"/>
    </location>
</feature>
<evidence type="ECO:0000259" key="10">
    <source>
        <dbReference type="PROSITE" id="PS50103"/>
    </source>
</evidence>
<keyword evidence="12" id="KW-1185">Reference proteome</keyword>
<dbReference type="GO" id="GO:0008270">
    <property type="term" value="F:zinc ion binding"/>
    <property type="evidence" value="ECO:0007669"/>
    <property type="project" value="UniProtKB-KW"/>
</dbReference>
<accession>A0A9Q1LHH6</accession>
<protein>
    <submittedName>
        <fullName evidence="11">Uncharacterized protein</fullName>
    </submittedName>
</protein>
<name>A0A9Q1LHH6_9SOLA</name>
<dbReference type="EMBL" id="JAJAGQ010000018">
    <property type="protein sequence ID" value="KAJ8536241.1"/>
    <property type="molecule type" value="Genomic_DNA"/>
</dbReference>
<evidence type="ECO:0000313" key="12">
    <source>
        <dbReference type="Proteomes" id="UP001152561"/>
    </source>
</evidence>
<dbReference type="PANTHER" id="PTHR46201:SF8">
    <property type="entry name" value="CHROMATIN REGULATOR PHD FAMILY"/>
    <property type="match status" value="1"/>
</dbReference>
<keyword evidence="2" id="KW-0677">Repeat</keyword>
<reference evidence="12" key="1">
    <citation type="journal article" date="2023" name="Proc. Natl. Acad. Sci. U.S.A.">
        <title>Genomic and structural basis for evolution of tropane alkaloid biosynthesis.</title>
        <authorList>
            <person name="Wanga Y.-J."/>
            <person name="Taina T."/>
            <person name="Yua J.-Y."/>
            <person name="Lia J."/>
            <person name="Xua B."/>
            <person name="Chenc J."/>
            <person name="D'Auriad J.C."/>
            <person name="Huanga J.-P."/>
            <person name="Huanga S.-X."/>
        </authorList>
    </citation>
    <scope>NUCLEOTIDE SEQUENCE [LARGE SCALE GENOMIC DNA]</scope>
    <source>
        <strain evidence="12">cv. KIB-2019</strain>
    </source>
</reference>
<dbReference type="InterPro" id="IPR000571">
    <property type="entry name" value="Znf_CCCH"/>
</dbReference>
<dbReference type="OrthoDB" id="436852at2759"/>
<evidence type="ECO:0000256" key="7">
    <source>
        <dbReference type="PROSITE-ProRule" id="PRU00723"/>
    </source>
</evidence>
<dbReference type="Gene3D" id="3.30.40.10">
    <property type="entry name" value="Zinc/RING finger domain, C3HC4 (zinc finger)"/>
    <property type="match status" value="1"/>
</dbReference>
<evidence type="ECO:0000259" key="9">
    <source>
        <dbReference type="PROSITE" id="PS50016"/>
    </source>
</evidence>
<dbReference type="InterPro" id="IPR013083">
    <property type="entry name" value="Znf_RING/FYVE/PHD"/>
</dbReference>
<dbReference type="InterPro" id="IPR019787">
    <property type="entry name" value="Znf_PHD-finger"/>
</dbReference>
<dbReference type="InterPro" id="IPR019786">
    <property type="entry name" value="Zinc_finger_PHD-type_CS"/>
</dbReference>
<dbReference type="SUPFAM" id="SSF90229">
    <property type="entry name" value="CCCH zinc finger"/>
    <property type="match status" value="2"/>
</dbReference>
<feature type="domain" description="C3H1-type" evidence="10">
    <location>
        <begin position="14"/>
        <end position="42"/>
    </location>
</feature>
<dbReference type="SUPFAM" id="SSF57903">
    <property type="entry name" value="FYVE/PHD zinc finger"/>
    <property type="match status" value="1"/>
</dbReference>
<organism evidence="11 12">
    <name type="scientific">Anisodus acutangulus</name>
    <dbReference type="NCBI Taxonomy" id="402998"/>
    <lineage>
        <taxon>Eukaryota</taxon>
        <taxon>Viridiplantae</taxon>
        <taxon>Streptophyta</taxon>
        <taxon>Embryophyta</taxon>
        <taxon>Tracheophyta</taxon>
        <taxon>Spermatophyta</taxon>
        <taxon>Magnoliopsida</taxon>
        <taxon>eudicotyledons</taxon>
        <taxon>Gunneridae</taxon>
        <taxon>Pentapetalae</taxon>
        <taxon>asterids</taxon>
        <taxon>lamiids</taxon>
        <taxon>Solanales</taxon>
        <taxon>Solanaceae</taxon>
        <taxon>Solanoideae</taxon>
        <taxon>Hyoscyameae</taxon>
        <taxon>Anisodus</taxon>
    </lineage>
</organism>
<feature type="domain" description="PHD-type" evidence="9">
    <location>
        <begin position="790"/>
        <end position="840"/>
    </location>
</feature>
<keyword evidence="5" id="KW-0805">Transcription regulation</keyword>
<comment type="caution">
    <text evidence="11">The sequence shown here is derived from an EMBL/GenBank/DDBJ whole genome shotgun (WGS) entry which is preliminary data.</text>
</comment>
<dbReference type="Pfam" id="PF25565">
    <property type="entry name" value="Ubiquitin_At1g33420"/>
    <property type="match status" value="1"/>
</dbReference>
<dbReference type="InterPro" id="IPR057765">
    <property type="entry name" value="MS1-like_ubiquitin"/>
</dbReference>